<feature type="transmembrane region" description="Helical" evidence="6">
    <location>
        <begin position="36"/>
        <end position="55"/>
    </location>
</feature>
<feature type="transmembrane region" description="Helical" evidence="6">
    <location>
        <begin position="181"/>
        <end position="203"/>
    </location>
</feature>
<dbReference type="PANTHER" id="PTHR42920:SF5">
    <property type="entry name" value="EAMA DOMAIN-CONTAINING PROTEIN"/>
    <property type="match status" value="1"/>
</dbReference>
<reference evidence="8 9" key="1">
    <citation type="submission" date="2019-03" db="EMBL/GenBank/DDBJ databases">
        <title>Genomic Encyclopedia of Type Strains, Phase IV (KMG-IV): sequencing the most valuable type-strain genomes for metagenomic binning, comparative biology and taxonomic classification.</title>
        <authorList>
            <person name="Goeker M."/>
        </authorList>
    </citation>
    <scope>NUCLEOTIDE SEQUENCE [LARGE SCALE GENOMIC DNA]</scope>
    <source>
        <strain evidence="8 9">DSM 5604</strain>
    </source>
</reference>
<evidence type="ECO:0000313" key="9">
    <source>
        <dbReference type="Proteomes" id="UP000295729"/>
    </source>
</evidence>
<dbReference type="PANTHER" id="PTHR42920">
    <property type="entry name" value="OS03G0707200 PROTEIN-RELATED"/>
    <property type="match status" value="1"/>
</dbReference>
<feature type="transmembrane region" description="Helical" evidence="6">
    <location>
        <begin position="123"/>
        <end position="143"/>
    </location>
</feature>
<evidence type="ECO:0000259" key="7">
    <source>
        <dbReference type="Pfam" id="PF00892"/>
    </source>
</evidence>
<comment type="caution">
    <text evidence="8">The sequence shown here is derived from an EMBL/GenBank/DDBJ whole genome shotgun (WGS) entry which is preliminary data.</text>
</comment>
<feature type="domain" description="EamA" evidence="7">
    <location>
        <begin position="150"/>
        <end position="276"/>
    </location>
</feature>
<proteinExistence type="predicted"/>
<dbReference type="RefSeq" id="WP_133559480.1">
    <property type="nucleotide sequence ID" value="NZ_SNZA01000001.1"/>
</dbReference>
<organism evidence="8 9">
    <name type="scientific">Marinomonas communis</name>
    <dbReference type="NCBI Taxonomy" id="28254"/>
    <lineage>
        <taxon>Bacteria</taxon>
        <taxon>Pseudomonadati</taxon>
        <taxon>Pseudomonadota</taxon>
        <taxon>Gammaproteobacteria</taxon>
        <taxon>Oceanospirillales</taxon>
        <taxon>Oceanospirillaceae</taxon>
        <taxon>Marinomonas</taxon>
    </lineage>
</organism>
<feature type="transmembrane region" description="Helical" evidence="6">
    <location>
        <begin position="263"/>
        <end position="281"/>
    </location>
</feature>
<evidence type="ECO:0000256" key="6">
    <source>
        <dbReference type="SAM" id="Phobius"/>
    </source>
</evidence>
<feature type="transmembrane region" description="Helical" evidence="6">
    <location>
        <begin position="67"/>
        <end position="88"/>
    </location>
</feature>
<dbReference type="EMBL" id="SNZA01000001">
    <property type="protein sequence ID" value="TDR14837.1"/>
    <property type="molecule type" value="Genomic_DNA"/>
</dbReference>
<feature type="transmembrane region" description="Helical" evidence="6">
    <location>
        <begin position="149"/>
        <end position="169"/>
    </location>
</feature>
<dbReference type="InterPro" id="IPR051258">
    <property type="entry name" value="Diverse_Substrate_Transporter"/>
</dbReference>
<dbReference type="InterPro" id="IPR000620">
    <property type="entry name" value="EamA_dom"/>
</dbReference>
<feature type="transmembrane region" description="Helical" evidence="6">
    <location>
        <begin position="209"/>
        <end position="227"/>
    </location>
</feature>
<evidence type="ECO:0000256" key="3">
    <source>
        <dbReference type="ARBA" id="ARBA00022692"/>
    </source>
</evidence>
<keyword evidence="9" id="KW-1185">Reference proteome</keyword>
<feature type="transmembrane region" description="Helical" evidence="6">
    <location>
        <begin position="94"/>
        <end position="111"/>
    </location>
</feature>
<dbReference type="AlphaFoldDB" id="A0A4R6XCD2"/>
<dbReference type="SUPFAM" id="SSF103481">
    <property type="entry name" value="Multidrug resistance efflux transporter EmrE"/>
    <property type="match status" value="2"/>
</dbReference>
<comment type="subcellular location">
    <subcellularLocation>
        <location evidence="1">Cell membrane</location>
        <topology evidence="1">Multi-pass membrane protein</topology>
    </subcellularLocation>
</comment>
<keyword evidence="2" id="KW-1003">Cell membrane</keyword>
<sequence>MTTTKNHAVLLVHLSTALFALSAVFAKNMEVSVTNIVSMRALLAALALGLVLAFFKKNQWRRLNVKEWGHLITLGGLLALHWLCFFIGVIEAGIAVGTLGFACFPVFVALINKTLYGPIISKYEWLCISVIIVGLSILSLDSFLDSDSLLALAWAIASGASYAVILVYNQRVSVKGSAIQSSWIQFVSCGLFALPFGVSSLPAINADDVVALIVIGFLCTGVAYTVLTKALQSVPSSKAAVVITLEPVWAILFAALLGTVPTVSVLIGGGLIIAAVTARTLKVSDV</sequence>
<evidence type="ECO:0000256" key="5">
    <source>
        <dbReference type="ARBA" id="ARBA00023136"/>
    </source>
</evidence>
<dbReference type="OrthoDB" id="9150437at2"/>
<dbReference type="Proteomes" id="UP000295729">
    <property type="component" value="Unassembled WGS sequence"/>
</dbReference>
<keyword evidence="5 6" id="KW-0472">Membrane</keyword>
<feature type="domain" description="EamA" evidence="7">
    <location>
        <begin position="8"/>
        <end position="139"/>
    </location>
</feature>
<keyword evidence="3 6" id="KW-0812">Transmembrane</keyword>
<evidence type="ECO:0000256" key="1">
    <source>
        <dbReference type="ARBA" id="ARBA00004651"/>
    </source>
</evidence>
<evidence type="ECO:0000313" key="8">
    <source>
        <dbReference type="EMBL" id="TDR14837.1"/>
    </source>
</evidence>
<dbReference type="InterPro" id="IPR037185">
    <property type="entry name" value="EmrE-like"/>
</dbReference>
<dbReference type="Pfam" id="PF00892">
    <property type="entry name" value="EamA"/>
    <property type="match status" value="2"/>
</dbReference>
<evidence type="ECO:0000256" key="2">
    <source>
        <dbReference type="ARBA" id="ARBA00022475"/>
    </source>
</evidence>
<gene>
    <name evidence="8" type="ORF">C8D85_0186</name>
</gene>
<evidence type="ECO:0000256" key="4">
    <source>
        <dbReference type="ARBA" id="ARBA00022989"/>
    </source>
</evidence>
<dbReference type="GO" id="GO:0005886">
    <property type="term" value="C:plasma membrane"/>
    <property type="evidence" value="ECO:0007669"/>
    <property type="project" value="UniProtKB-SubCell"/>
</dbReference>
<protein>
    <submittedName>
        <fullName evidence="8">Threonine/homoserine efflux transporter RhtA</fullName>
    </submittedName>
</protein>
<accession>A0A4R6XCD2</accession>
<keyword evidence="4 6" id="KW-1133">Transmembrane helix</keyword>
<name>A0A4R6XCD2_9GAMM</name>